<organism evidence="1 2">
    <name type="scientific">Candidatus Schekmanbacteria bacterium RBG_13_48_7</name>
    <dbReference type="NCBI Taxonomy" id="1817878"/>
    <lineage>
        <taxon>Bacteria</taxon>
        <taxon>Candidatus Schekmaniibacteriota</taxon>
    </lineage>
</organism>
<sequence length="133" mass="14946">MDMEIVFPAGKKVDALYKGFRIETDQSKKDGGEGSAPAPFDFFMVSIGTCAGIYALSFCQERNIPTENLKLFLRTEINKEKKRIGKIILTIQLPGEFPEHYRSAIVKAVNLCTVKRYMQDPPEFETITTAFSG</sequence>
<evidence type="ECO:0000313" key="2">
    <source>
        <dbReference type="Proteomes" id="UP000179266"/>
    </source>
</evidence>
<gene>
    <name evidence="1" type="ORF">A2161_22680</name>
</gene>
<protein>
    <submittedName>
        <fullName evidence="1">Osmotically inducible protein OsmC</fullName>
    </submittedName>
</protein>
<dbReference type="InterPro" id="IPR036102">
    <property type="entry name" value="OsmC/Ohrsf"/>
</dbReference>
<dbReference type="PANTHER" id="PTHR39624:SF2">
    <property type="entry name" value="OSMC-LIKE PROTEIN"/>
    <property type="match status" value="1"/>
</dbReference>
<comment type="caution">
    <text evidence="1">The sequence shown here is derived from an EMBL/GenBank/DDBJ whole genome shotgun (WGS) entry which is preliminary data.</text>
</comment>
<dbReference type="Proteomes" id="UP000179266">
    <property type="component" value="Unassembled WGS sequence"/>
</dbReference>
<evidence type="ECO:0000313" key="1">
    <source>
        <dbReference type="EMBL" id="OGL47874.1"/>
    </source>
</evidence>
<dbReference type="Pfam" id="PF02566">
    <property type="entry name" value="OsmC"/>
    <property type="match status" value="1"/>
</dbReference>
<dbReference type="Gene3D" id="3.30.300.20">
    <property type="match status" value="1"/>
</dbReference>
<dbReference type="AlphaFoldDB" id="A0A1F7S3P7"/>
<dbReference type="EMBL" id="MGDD01000051">
    <property type="protein sequence ID" value="OGL47874.1"/>
    <property type="molecule type" value="Genomic_DNA"/>
</dbReference>
<dbReference type="PANTHER" id="PTHR39624">
    <property type="entry name" value="PROTEIN INVOLVED IN RIMO-MEDIATED BETA-METHYLTHIOLATION OF RIBOSOMAL PROTEIN S12 YCAO"/>
    <property type="match status" value="1"/>
</dbReference>
<dbReference type="InterPro" id="IPR003718">
    <property type="entry name" value="OsmC/Ohr_fam"/>
</dbReference>
<name>A0A1F7S3P7_9BACT</name>
<dbReference type="InterPro" id="IPR015946">
    <property type="entry name" value="KH_dom-like_a/b"/>
</dbReference>
<proteinExistence type="predicted"/>
<reference evidence="1 2" key="1">
    <citation type="journal article" date="2016" name="Nat. Commun.">
        <title>Thousands of microbial genomes shed light on interconnected biogeochemical processes in an aquifer system.</title>
        <authorList>
            <person name="Anantharaman K."/>
            <person name="Brown C.T."/>
            <person name="Hug L.A."/>
            <person name="Sharon I."/>
            <person name="Castelle C.J."/>
            <person name="Probst A.J."/>
            <person name="Thomas B.C."/>
            <person name="Singh A."/>
            <person name="Wilkins M.J."/>
            <person name="Karaoz U."/>
            <person name="Brodie E.L."/>
            <person name="Williams K.H."/>
            <person name="Hubbard S.S."/>
            <person name="Banfield J.F."/>
        </authorList>
    </citation>
    <scope>NUCLEOTIDE SEQUENCE [LARGE SCALE GENOMIC DNA]</scope>
</reference>
<dbReference type="SUPFAM" id="SSF82784">
    <property type="entry name" value="OsmC-like"/>
    <property type="match status" value="1"/>
</dbReference>
<accession>A0A1F7S3P7</accession>